<organism evidence="1 2">
    <name type="scientific">Steinernema hermaphroditum</name>
    <dbReference type="NCBI Taxonomy" id="289476"/>
    <lineage>
        <taxon>Eukaryota</taxon>
        <taxon>Metazoa</taxon>
        <taxon>Ecdysozoa</taxon>
        <taxon>Nematoda</taxon>
        <taxon>Chromadorea</taxon>
        <taxon>Rhabditida</taxon>
        <taxon>Tylenchina</taxon>
        <taxon>Panagrolaimomorpha</taxon>
        <taxon>Strongyloidoidea</taxon>
        <taxon>Steinernematidae</taxon>
        <taxon>Steinernema</taxon>
    </lineage>
</organism>
<protein>
    <submittedName>
        <fullName evidence="1">Uncharacterized protein</fullName>
    </submittedName>
</protein>
<proteinExistence type="predicted"/>
<dbReference type="AlphaFoldDB" id="A0AA39HPS2"/>
<dbReference type="EMBL" id="JAUCMV010000003">
    <property type="protein sequence ID" value="KAK0408627.1"/>
    <property type="molecule type" value="Genomic_DNA"/>
</dbReference>
<keyword evidence="2" id="KW-1185">Reference proteome</keyword>
<comment type="caution">
    <text evidence="1">The sequence shown here is derived from an EMBL/GenBank/DDBJ whole genome shotgun (WGS) entry which is preliminary data.</text>
</comment>
<name>A0AA39HPS2_9BILA</name>
<gene>
    <name evidence="1" type="ORF">QR680_004063</name>
</gene>
<accession>A0AA39HPS2</accession>
<evidence type="ECO:0000313" key="1">
    <source>
        <dbReference type="EMBL" id="KAK0408627.1"/>
    </source>
</evidence>
<evidence type="ECO:0000313" key="2">
    <source>
        <dbReference type="Proteomes" id="UP001175271"/>
    </source>
</evidence>
<reference evidence="1" key="1">
    <citation type="submission" date="2023-06" db="EMBL/GenBank/DDBJ databases">
        <title>Genomic analysis of the entomopathogenic nematode Steinernema hermaphroditum.</title>
        <authorList>
            <person name="Schwarz E.M."/>
            <person name="Heppert J.K."/>
            <person name="Baniya A."/>
            <person name="Schwartz H.T."/>
            <person name="Tan C.-H."/>
            <person name="Antoshechkin I."/>
            <person name="Sternberg P.W."/>
            <person name="Goodrich-Blair H."/>
            <person name="Dillman A.R."/>
        </authorList>
    </citation>
    <scope>NUCLEOTIDE SEQUENCE</scope>
    <source>
        <strain evidence="1">PS9179</strain>
        <tissue evidence="1">Whole animal</tissue>
    </source>
</reference>
<dbReference type="Proteomes" id="UP001175271">
    <property type="component" value="Unassembled WGS sequence"/>
</dbReference>
<sequence>MLDHQHREKSSPEVVSLVIAEKRVKIAYRRLDQIQADFDRQALLTTRLFEGEREICVGIRKHYKRTVSSTKYVKKTELEKDLNQIMKLEGNMSEATFALDAVNKKFSK</sequence>